<gene>
    <name evidence="1" type="primary">58</name>
    <name evidence="1" type="ORF">SEA_NYCEIRAE_58</name>
</gene>
<organism evidence="1 2">
    <name type="scientific">Gordonia phage Nyceirae</name>
    <dbReference type="NCBI Taxonomy" id="1887651"/>
    <lineage>
        <taxon>Viruses</taxon>
        <taxon>Duplodnaviria</taxon>
        <taxon>Heunggongvirae</taxon>
        <taxon>Uroviricota</taxon>
        <taxon>Caudoviricetes</taxon>
        <taxon>Nyceiraevirus</taxon>
        <taxon>Nyceiraevirus nyceirae</taxon>
    </lineage>
</organism>
<name>A0A1C9EI14_9CAUD</name>
<dbReference type="KEGG" id="vg:29078423"/>
<dbReference type="Proteomes" id="UP000201968">
    <property type="component" value="Segment"/>
</dbReference>
<accession>A0A1C9EI14</accession>
<dbReference type="EMBL" id="KX557282">
    <property type="protein sequence ID" value="AON97421.1"/>
    <property type="molecule type" value="Genomic_DNA"/>
</dbReference>
<sequence>MTEALFWLTIAAVWVLLSPKVFYRVVVAITPNTAVGQRAARLLAAHRGRPS</sequence>
<dbReference type="RefSeq" id="YP_009277976.1">
    <property type="nucleotide sequence ID" value="NC_031004.1"/>
</dbReference>
<protein>
    <submittedName>
        <fullName evidence="1">Uncharacterized protein</fullName>
    </submittedName>
</protein>
<evidence type="ECO:0000313" key="1">
    <source>
        <dbReference type="EMBL" id="AON97421.1"/>
    </source>
</evidence>
<dbReference type="GeneID" id="29078423"/>
<keyword evidence="2" id="KW-1185">Reference proteome</keyword>
<reference evidence="2" key="1">
    <citation type="submission" date="2016-07" db="EMBL/GenBank/DDBJ databases">
        <authorList>
            <person name="Florea S."/>
            <person name="Webb J.S."/>
            <person name="Jaromczyk J."/>
            <person name="Schardl C.L."/>
        </authorList>
    </citation>
    <scope>NUCLEOTIDE SEQUENCE [LARGE SCALE GENOMIC DNA]</scope>
</reference>
<proteinExistence type="predicted"/>
<evidence type="ECO:0000313" key="2">
    <source>
        <dbReference type="Proteomes" id="UP000201968"/>
    </source>
</evidence>